<sequence>MIIIPARLASSRFPQKMLADIFGKPLIIATAMNAAQVDDVVVACDDEIILDLCKKYYIKAVLTNKAHTSGTDRCAEACRILRISPNEIVLNVQGDEPFLEKEVIKTLQGLVKTSDFMASLAKRITQQEALDSNLVKVVLDNCNNAIYFSRASIPFNRDGIQAVEYYGHLGLYGFYNWSLQEFCSLEKTLLEDIEKLEQLRAIYYQKCIKMAIVETKSIGIDTPSDLENALQKQSFVVL</sequence>
<evidence type="ECO:0000256" key="2">
    <source>
        <dbReference type="ARBA" id="ARBA00022695"/>
    </source>
</evidence>
<reference evidence="4 5" key="1">
    <citation type="submission" date="2018-04" db="EMBL/GenBank/DDBJ databases">
        <title>Novel Campyloabacter and Helicobacter Species and Strains.</title>
        <authorList>
            <person name="Mannion A.J."/>
            <person name="Shen Z."/>
            <person name="Fox J.G."/>
        </authorList>
    </citation>
    <scope>NUCLEOTIDE SEQUENCE [LARGE SCALE GENOMIC DNA]</scope>
    <source>
        <strain evidence="4 5">MIT 04-9362</strain>
    </source>
</reference>
<dbReference type="PANTHER" id="PTHR42866">
    <property type="entry name" value="3-DEOXY-MANNO-OCTULOSONATE CYTIDYLYLTRANSFERASE"/>
    <property type="match status" value="1"/>
</dbReference>
<evidence type="ECO:0000256" key="3">
    <source>
        <dbReference type="ARBA" id="ARBA00022985"/>
    </source>
</evidence>
<dbReference type="InterPro" id="IPR003329">
    <property type="entry name" value="Cytidylyl_trans"/>
</dbReference>
<comment type="caution">
    <text evidence="4">The sequence shown here is derived from an EMBL/GenBank/DDBJ whole genome shotgun (WGS) entry which is preliminary data.</text>
</comment>
<dbReference type="NCBIfam" id="NF003952">
    <property type="entry name" value="PRK05450.1-5"/>
    <property type="match status" value="1"/>
</dbReference>
<dbReference type="GO" id="GO:0008690">
    <property type="term" value="F:3-deoxy-manno-octulosonate cytidylyltransferase activity"/>
    <property type="evidence" value="ECO:0007669"/>
    <property type="project" value="InterPro"/>
</dbReference>
<dbReference type="InterPro" id="IPR029044">
    <property type="entry name" value="Nucleotide-diphossugar_trans"/>
</dbReference>
<proteinExistence type="predicted"/>
<dbReference type="Gene3D" id="3.90.550.10">
    <property type="entry name" value="Spore Coat Polysaccharide Biosynthesis Protein SpsA, Chain A"/>
    <property type="match status" value="1"/>
</dbReference>
<evidence type="ECO:0000256" key="1">
    <source>
        <dbReference type="ARBA" id="ARBA00022679"/>
    </source>
</evidence>
<evidence type="ECO:0000313" key="4">
    <source>
        <dbReference type="EMBL" id="RDU74560.1"/>
    </source>
</evidence>
<protein>
    <submittedName>
        <fullName evidence="4">3-deoxy-manno-octulosonate cytidylyltransferase</fullName>
    </submittedName>
</protein>
<keyword evidence="1 4" id="KW-0808">Transferase</keyword>
<dbReference type="RefSeq" id="WP_115578269.1">
    <property type="nucleotide sequence ID" value="NZ_NXLX01000001.1"/>
</dbReference>
<gene>
    <name evidence="4" type="primary">kdsB</name>
    <name evidence="4" type="ORF">CQA57_00485</name>
</gene>
<dbReference type="SUPFAM" id="SSF53448">
    <property type="entry name" value="Nucleotide-diphospho-sugar transferases"/>
    <property type="match status" value="1"/>
</dbReference>
<keyword evidence="5" id="KW-1185">Reference proteome</keyword>
<dbReference type="InterPro" id="IPR004528">
    <property type="entry name" value="KdsB"/>
</dbReference>
<dbReference type="Proteomes" id="UP000256695">
    <property type="component" value="Unassembled WGS sequence"/>
</dbReference>
<dbReference type="CDD" id="cd02517">
    <property type="entry name" value="CMP-KDO-Synthetase"/>
    <property type="match status" value="1"/>
</dbReference>
<dbReference type="GO" id="GO:0005829">
    <property type="term" value="C:cytosol"/>
    <property type="evidence" value="ECO:0007669"/>
    <property type="project" value="TreeGrafter"/>
</dbReference>
<dbReference type="EMBL" id="NXLX01000001">
    <property type="protein sequence ID" value="RDU74560.1"/>
    <property type="molecule type" value="Genomic_DNA"/>
</dbReference>
<name>A0A3D8JB69_9HELI</name>
<evidence type="ECO:0000313" key="5">
    <source>
        <dbReference type="Proteomes" id="UP000256695"/>
    </source>
</evidence>
<dbReference type="AlphaFoldDB" id="A0A3D8JB69"/>
<keyword evidence="2 4" id="KW-0548">Nucleotidyltransferase</keyword>
<dbReference type="Pfam" id="PF02348">
    <property type="entry name" value="CTP_transf_3"/>
    <property type="match status" value="1"/>
</dbReference>
<organism evidence="4 5">
    <name type="scientific">Helicobacter anseris</name>
    <dbReference type="NCBI Taxonomy" id="375926"/>
    <lineage>
        <taxon>Bacteria</taxon>
        <taxon>Pseudomonadati</taxon>
        <taxon>Campylobacterota</taxon>
        <taxon>Epsilonproteobacteria</taxon>
        <taxon>Campylobacterales</taxon>
        <taxon>Helicobacteraceae</taxon>
        <taxon>Helicobacter</taxon>
    </lineage>
</organism>
<dbReference type="OrthoDB" id="9815559at2"/>
<dbReference type="PANTHER" id="PTHR42866:SF2">
    <property type="entry name" value="3-DEOXY-MANNO-OCTULOSONATE CYTIDYLYLTRANSFERASE, MITOCHONDRIAL"/>
    <property type="match status" value="1"/>
</dbReference>
<keyword evidence="3" id="KW-0448">Lipopolysaccharide biosynthesis</keyword>
<dbReference type="NCBIfam" id="TIGR00466">
    <property type="entry name" value="kdsB"/>
    <property type="match status" value="1"/>
</dbReference>
<dbReference type="GO" id="GO:0009103">
    <property type="term" value="P:lipopolysaccharide biosynthetic process"/>
    <property type="evidence" value="ECO:0007669"/>
    <property type="project" value="UniProtKB-KW"/>
</dbReference>
<accession>A0A3D8JB69</accession>